<sequence>MKTLYILMSLLVAIPAFPCSRFVSIGKNQKQDVIVGRSMDWLEDPGSNMWLFPRGIARDGLAGDNSLKWTSKYGSVVLTSYDVGTADGLNEKGLVANILYLTESDFGTRNQKMPGLAVSLWAQYYLDNFQTVAEAIASMEKTPFQVLTGAIETVGGRKEGTVHLAISDRTGDTAVIEYIKGEVKIYHDKDYRVMTNSPPFDQQLAGLKQYKGFGGSKDLPGTTDAADRFVRAAFYSEHLPEPQDYREAVAGVLSVIRNVSQPFGTSDPARPNISPTRWRVVADLTKGIYFYESSVAPNLVWVQLPKLDFRKNASVKKITLVKNYDLVGDITNKFKKTKSFQFQKPGVTVNLKAGL</sequence>
<evidence type="ECO:0000256" key="1">
    <source>
        <dbReference type="ARBA" id="ARBA00006625"/>
    </source>
</evidence>
<evidence type="ECO:0000313" key="5">
    <source>
        <dbReference type="EMBL" id="MDG0816868.1"/>
    </source>
</evidence>
<dbReference type="InterPro" id="IPR052193">
    <property type="entry name" value="Peptidase_C59"/>
</dbReference>
<evidence type="ECO:0000256" key="3">
    <source>
        <dbReference type="SAM" id="SignalP"/>
    </source>
</evidence>
<keyword evidence="2 5" id="KW-0378">Hydrolase</keyword>
<feature type="signal peptide" evidence="3">
    <location>
        <begin position="1"/>
        <end position="18"/>
    </location>
</feature>
<evidence type="ECO:0000259" key="4">
    <source>
        <dbReference type="Pfam" id="PF02275"/>
    </source>
</evidence>
<gene>
    <name evidence="5" type="ORF">NWE73_10865</name>
</gene>
<evidence type="ECO:0000313" key="6">
    <source>
        <dbReference type="Proteomes" id="UP001152321"/>
    </source>
</evidence>
<keyword evidence="6" id="KW-1185">Reference proteome</keyword>
<dbReference type="CDD" id="cd01902">
    <property type="entry name" value="Ntn_CGH"/>
    <property type="match status" value="1"/>
</dbReference>
<dbReference type="Proteomes" id="UP001152321">
    <property type="component" value="Unassembled WGS sequence"/>
</dbReference>
<dbReference type="GO" id="GO:0016787">
    <property type="term" value="F:hydrolase activity"/>
    <property type="evidence" value="ECO:0007669"/>
    <property type="project" value="UniProtKB-KW"/>
</dbReference>
<dbReference type="InterPro" id="IPR029055">
    <property type="entry name" value="Ntn_hydrolases_N"/>
</dbReference>
<feature type="domain" description="Choloylglycine hydrolase/NAAA C-terminal" evidence="4">
    <location>
        <begin position="27"/>
        <end position="309"/>
    </location>
</feature>
<dbReference type="SUPFAM" id="SSF56235">
    <property type="entry name" value="N-terminal nucleophile aminohydrolases (Ntn hydrolases)"/>
    <property type="match status" value="1"/>
</dbReference>
<comment type="similarity">
    <text evidence="1">Belongs to the peptidase C59 family.</text>
</comment>
<reference evidence="5" key="1">
    <citation type="submission" date="2022-08" db="EMBL/GenBank/DDBJ databases">
        <title>Novel Bdellovibrio Species Isolated from Svalbard: Designation Bdellovibrio svalbardensis.</title>
        <authorList>
            <person name="Mitchell R.J."/>
            <person name="Choi S.Y."/>
        </authorList>
    </citation>
    <scope>NUCLEOTIDE SEQUENCE</scope>
    <source>
        <strain evidence="5">PAP01</strain>
    </source>
</reference>
<organism evidence="5 6">
    <name type="scientific">Bdellovibrio svalbardensis</name>
    <dbReference type="NCBI Taxonomy" id="2972972"/>
    <lineage>
        <taxon>Bacteria</taxon>
        <taxon>Pseudomonadati</taxon>
        <taxon>Bdellovibrionota</taxon>
        <taxon>Bdellovibrionia</taxon>
        <taxon>Bdellovibrionales</taxon>
        <taxon>Pseudobdellovibrionaceae</taxon>
        <taxon>Bdellovibrio</taxon>
    </lineage>
</organism>
<dbReference type="PANTHER" id="PTHR35527:SF2">
    <property type="entry name" value="HYDROLASE"/>
    <property type="match status" value="1"/>
</dbReference>
<feature type="chain" id="PRO_5045328871" evidence="3">
    <location>
        <begin position="19"/>
        <end position="355"/>
    </location>
</feature>
<name>A0ABT6DJ93_9BACT</name>
<protein>
    <submittedName>
        <fullName evidence="5">Linear amide C-N hydrolase</fullName>
    </submittedName>
</protein>
<comment type="caution">
    <text evidence="5">The sequence shown here is derived from an EMBL/GenBank/DDBJ whole genome shotgun (WGS) entry which is preliminary data.</text>
</comment>
<dbReference type="EMBL" id="JANRMI010000003">
    <property type="protein sequence ID" value="MDG0816868.1"/>
    <property type="molecule type" value="Genomic_DNA"/>
</dbReference>
<proteinExistence type="inferred from homology"/>
<accession>A0ABT6DJ93</accession>
<dbReference type="Gene3D" id="3.60.60.10">
    <property type="entry name" value="Penicillin V Acylase, Chain A"/>
    <property type="match status" value="1"/>
</dbReference>
<dbReference type="PANTHER" id="PTHR35527">
    <property type="entry name" value="CHOLOYLGLYCINE HYDROLASE"/>
    <property type="match status" value="1"/>
</dbReference>
<dbReference type="Pfam" id="PF02275">
    <property type="entry name" value="CBAH"/>
    <property type="match status" value="1"/>
</dbReference>
<dbReference type="RefSeq" id="WP_277578346.1">
    <property type="nucleotide sequence ID" value="NZ_JANRMI010000003.1"/>
</dbReference>
<dbReference type="InterPro" id="IPR029132">
    <property type="entry name" value="CBAH/NAAA_C"/>
</dbReference>
<evidence type="ECO:0000256" key="2">
    <source>
        <dbReference type="ARBA" id="ARBA00022801"/>
    </source>
</evidence>
<keyword evidence="3" id="KW-0732">Signal</keyword>